<dbReference type="AlphaFoldDB" id="A0A7N0U6N0"/>
<dbReference type="PROSITE" id="PS51754">
    <property type="entry name" value="OVATE"/>
    <property type="match status" value="1"/>
</dbReference>
<keyword evidence="4 6" id="KW-0804">Transcription</keyword>
<accession>A0A7N0U6N0</accession>
<evidence type="ECO:0000259" key="8">
    <source>
        <dbReference type="PROSITE" id="PS51754"/>
    </source>
</evidence>
<feature type="region of interest" description="Disordered" evidence="7">
    <location>
        <begin position="30"/>
        <end position="70"/>
    </location>
</feature>
<evidence type="ECO:0000256" key="2">
    <source>
        <dbReference type="ARBA" id="ARBA00022491"/>
    </source>
</evidence>
<keyword evidence="5 6" id="KW-0539">Nucleus</keyword>
<name>A0A7N0U6N0_KALFE</name>
<dbReference type="InterPro" id="IPR006458">
    <property type="entry name" value="Ovate_C"/>
</dbReference>
<proteinExistence type="predicted"/>
<evidence type="ECO:0000256" key="4">
    <source>
        <dbReference type="ARBA" id="ARBA00023163"/>
    </source>
</evidence>
<dbReference type="InterPro" id="IPR038933">
    <property type="entry name" value="Ovate"/>
</dbReference>
<feature type="compositionally biased region" description="Low complexity" evidence="7">
    <location>
        <begin position="35"/>
        <end position="46"/>
    </location>
</feature>
<evidence type="ECO:0000313" key="9">
    <source>
        <dbReference type="EnsemblPlants" id="Kaladp0055s0487.1.v1.1.CDS.1"/>
    </source>
</evidence>
<evidence type="ECO:0000256" key="3">
    <source>
        <dbReference type="ARBA" id="ARBA00023015"/>
    </source>
</evidence>
<comment type="subcellular location">
    <subcellularLocation>
        <location evidence="1 6">Nucleus</location>
    </subcellularLocation>
</comment>
<evidence type="ECO:0000256" key="6">
    <source>
        <dbReference type="RuleBase" id="RU367028"/>
    </source>
</evidence>
<dbReference type="Pfam" id="PF04844">
    <property type="entry name" value="Ovate"/>
    <property type="match status" value="1"/>
</dbReference>
<keyword evidence="10" id="KW-1185">Reference proteome</keyword>
<evidence type="ECO:0000256" key="7">
    <source>
        <dbReference type="SAM" id="MobiDB-lite"/>
    </source>
</evidence>
<feature type="compositionally biased region" description="Pro residues" evidence="7">
    <location>
        <begin position="57"/>
        <end position="66"/>
    </location>
</feature>
<organism evidence="9 10">
    <name type="scientific">Kalanchoe fedtschenkoi</name>
    <name type="common">Lavender scallops</name>
    <name type="synonym">South American air plant</name>
    <dbReference type="NCBI Taxonomy" id="63787"/>
    <lineage>
        <taxon>Eukaryota</taxon>
        <taxon>Viridiplantae</taxon>
        <taxon>Streptophyta</taxon>
        <taxon>Embryophyta</taxon>
        <taxon>Tracheophyta</taxon>
        <taxon>Spermatophyta</taxon>
        <taxon>Magnoliopsida</taxon>
        <taxon>eudicotyledons</taxon>
        <taxon>Gunneridae</taxon>
        <taxon>Pentapetalae</taxon>
        <taxon>Saxifragales</taxon>
        <taxon>Crassulaceae</taxon>
        <taxon>Kalanchoe</taxon>
    </lineage>
</organism>
<dbReference type="GO" id="GO:0005634">
    <property type="term" value="C:nucleus"/>
    <property type="evidence" value="ECO:0007669"/>
    <property type="project" value="UniProtKB-SubCell"/>
</dbReference>
<dbReference type="EnsemblPlants" id="Kaladp0055s0487.1.v1.1">
    <property type="protein sequence ID" value="Kaladp0055s0487.1.v1.1.CDS.1"/>
    <property type="gene ID" value="Kaladp0055s0487.v1.1"/>
</dbReference>
<feature type="domain" description="OVATE" evidence="8">
    <location>
        <begin position="210"/>
        <end position="269"/>
    </location>
</feature>
<protein>
    <recommendedName>
        <fullName evidence="6">Transcription repressor</fullName>
    </recommendedName>
    <alternativeName>
        <fullName evidence="6">Ovate family protein</fullName>
    </alternativeName>
</protein>
<dbReference type="Gramene" id="Kaladp0055s0487.1.v1.1">
    <property type="protein sequence ID" value="Kaladp0055s0487.1.v1.1.CDS.1"/>
    <property type="gene ID" value="Kaladp0055s0487.v1.1"/>
</dbReference>
<evidence type="ECO:0000256" key="5">
    <source>
        <dbReference type="ARBA" id="ARBA00023242"/>
    </source>
</evidence>
<sequence length="271" mass="31156">MDHKNNSSNKLKLRIISTLFRSSCRDRSVSDTAVPISNPKTTTTTPSPKPANKLIIPPTPNPPTSPFPSIHHPYKPIIKPSSPCKMIIPASCYKPDPARQKLSESYSLFYSAHSAPLLEKRSMDRTNKKKNKKSVKESNSNNSSSRRVRRRRRTGKRVNNVSFWSSSDEEDDGEARLVGSRRRRAGVVEMTKKMNDGENAEEYEDSCYAVVKCSRDPYMDFRTSMVEMIVEKKMEKAEDLERLLQRFLKLNSYRHHPVIIEAFMEIWDALF</sequence>
<dbReference type="PANTHER" id="PTHR33057">
    <property type="entry name" value="TRANSCRIPTION REPRESSOR OFP7-RELATED"/>
    <property type="match status" value="1"/>
</dbReference>
<comment type="function">
    <text evidence="6">Transcriptional repressor that regulates multiple aspects of plant growth and development.</text>
</comment>
<evidence type="ECO:0000313" key="10">
    <source>
        <dbReference type="Proteomes" id="UP000594263"/>
    </source>
</evidence>
<dbReference type="Proteomes" id="UP000594263">
    <property type="component" value="Unplaced"/>
</dbReference>
<evidence type="ECO:0000256" key="1">
    <source>
        <dbReference type="ARBA" id="ARBA00004123"/>
    </source>
</evidence>
<keyword evidence="3 6" id="KW-0805">Transcription regulation</keyword>
<feature type="compositionally biased region" description="Basic residues" evidence="7">
    <location>
        <begin position="146"/>
        <end position="156"/>
    </location>
</feature>
<dbReference type="PANTHER" id="PTHR33057:SF224">
    <property type="entry name" value="TRANSCRIPTION REPRESSOR"/>
    <property type="match status" value="1"/>
</dbReference>
<keyword evidence="2 6" id="KW-0678">Repressor</keyword>
<dbReference type="NCBIfam" id="TIGR01568">
    <property type="entry name" value="A_thal_3678"/>
    <property type="match status" value="1"/>
</dbReference>
<feature type="region of interest" description="Disordered" evidence="7">
    <location>
        <begin position="119"/>
        <end position="159"/>
    </location>
</feature>
<dbReference type="GO" id="GO:0045892">
    <property type="term" value="P:negative regulation of DNA-templated transcription"/>
    <property type="evidence" value="ECO:0007669"/>
    <property type="project" value="UniProtKB-UniRule"/>
</dbReference>
<reference evidence="9" key="1">
    <citation type="submission" date="2021-01" db="UniProtKB">
        <authorList>
            <consortium name="EnsemblPlants"/>
        </authorList>
    </citation>
    <scope>IDENTIFICATION</scope>
</reference>